<dbReference type="EMBL" id="JBHLWI010000013">
    <property type="protein sequence ID" value="MFC0262286.1"/>
    <property type="molecule type" value="Genomic_DNA"/>
</dbReference>
<comment type="caution">
    <text evidence="2">The sequence shown here is derived from an EMBL/GenBank/DDBJ whole genome shotgun (WGS) entry which is preliminary data.</text>
</comment>
<dbReference type="PANTHER" id="PTHR18964">
    <property type="entry name" value="ROK (REPRESSOR, ORF, KINASE) FAMILY"/>
    <property type="match status" value="1"/>
</dbReference>
<reference evidence="2 3" key="1">
    <citation type="submission" date="2024-09" db="EMBL/GenBank/DDBJ databases">
        <authorList>
            <person name="Sun Q."/>
            <person name="Mori K."/>
        </authorList>
    </citation>
    <scope>NUCLEOTIDE SEQUENCE [LARGE SCALE GENOMIC DNA]</scope>
    <source>
        <strain evidence="2 3">CCM 7650</strain>
    </source>
</reference>
<sequence length="290" mass="31936">MFKTDKPILGMDIGGTNIKAGVLINGQLQDIRTIPTPSQESQESVLETIAGFISEYLRYDFFAIGIGIPGLIDIEKGVVLNLSNIPSFRKVFLRDYIQEKFGKPVYINNDANCFALGEYKFGAAQKFSHVVGITLGTGLGSGIIANGHLYFGHNCAAGEWCSVPYLGHDFEYYCSSKFFIREYGKKPKTLYKRALEGDQEAMDAFHAFGKHLGELVKNILFVLAPQAIVIGGSIRKAYPFFKDSMEASISEFKYPSVSSNLQVLISELDETAIHGAVALVEEYTVPVTSI</sequence>
<dbReference type="CDD" id="cd23763">
    <property type="entry name" value="ASKHA_ATPase_ROK"/>
    <property type="match status" value="1"/>
</dbReference>
<name>A0ABV6FR03_9BACT</name>
<organism evidence="2 3">
    <name type="scientific">Fontibacter flavus</name>
    <dbReference type="NCBI Taxonomy" id="654838"/>
    <lineage>
        <taxon>Bacteria</taxon>
        <taxon>Pseudomonadati</taxon>
        <taxon>Bacteroidota</taxon>
        <taxon>Cytophagia</taxon>
        <taxon>Cytophagales</taxon>
        <taxon>Cyclobacteriaceae</taxon>
        <taxon>Fontibacter</taxon>
    </lineage>
</organism>
<evidence type="ECO:0000313" key="3">
    <source>
        <dbReference type="Proteomes" id="UP001589797"/>
    </source>
</evidence>
<gene>
    <name evidence="2" type="ORF">ACFFIP_06290</name>
</gene>
<proteinExistence type="inferred from homology"/>
<dbReference type="SUPFAM" id="SSF53067">
    <property type="entry name" value="Actin-like ATPase domain"/>
    <property type="match status" value="1"/>
</dbReference>
<dbReference type="PANTHER" id="PTHR18964:SF149">
    <property type="entry name" value="BIFUNCTIONAL UDP-N-ACETYLGLUCOSAMINE 2-EPIMERASE_N-ACETYLMANNOSAMINE KINASE"/>
    <property type="match status" value="1"/>
</dbReference>
<dbReference type="InterPro" id="IPR000600">
    <property type="entry name" value="ROK"/>
</dbReference>
<dbReference type="Pfam" id="PF00480">
    <property type="entry name" value="ROK"/>
    <property type="match status" value="1"/>
</dbReference>
<dbReference type="Proteomes" id="UP001589797">
    <property type="component" value="Unassembled WGS sequence"/>
</dbReference>
<accession>A0ABV6FR03</accession>
<dbReference type="RefSeq" id="WP_382386728.1">
    <property type="nucleotide sequence ID" value="NZ_JBHLWI010000013.1"/>
</dbReference>
<dbReference type="InterPro" id="IPR043129">
    <property type="entry name" value="ATPase_NBD"/>
</dbReference>
<protein>
    <submittedName>
        <fullName evidence="2">ROK family protein</fullName>
    </submittedName>
</protein>
<keyword evidence="3" id="KW-1185">Reference proteome</keyword>
<evidence type="ECO:0000313" key="2">
    <source>
        <dbReference type="EMBL" id="MFC0262286.1"/>
    </source>
</evidence>
<dbReference type="Gene3D" id="3.30.420.40">
    <property type="match status" value="2"/>
</dbReference>
<evidence type="ECO:0000256" key="1">
    <source>
        <dbReference type="ARBA" id="ARBA00006479"/>
    </source>
</evidence>
<comment type="similarity">
    <text evidence="1">Belongs to the ROK (NagC/XylR) family.</text>
</comment>